<dbReference type="GO" id="GO:0050207">
    <property type="term" value="F:plasmanylethanolamine desaturase activity"/>
    <property type="evidence" value="ECO:0007669"/>
    <property type="project" value="TreeGrafter"/>
</dbReference>
<evidence type="ECO:0000256" key="4">
    <source>
        <dbReference type="ARBA" id="ARBA00022989"/>
    </source>
</evidence>
<feature type="region of interest" description="Disordered" evidence="6">
    <location>
        <begin position="174"/>
        <end position="252"/>
    </location>
</feature>
<dbReference type="PANTHER" id="PTHR48177:SF1">
    <property type="entry name" value="PLASMANYLETHANOLAMINE DESATURASE 1"/>
    <property type="match status" value="1"/>
</dbReference>
<dbReference type="PANTHER" id="PTHR48177">
    <property type="entry name" value="TRANSMEMBRANE PROTEIN 189"/>
    <property type="match status" value="1"/>
</dbReference>
<sequence>GVQVGAEVDGSLVVPYGQLGHGAAPGRPRVQLVESSQTVRLVIEIRHFHGFKGGRLDGEACCVPGHQALHESKGGCGEEKTAQGAPPAEDRAAAVGVGGSGPCLGLRRWAPRLLRCPPRRRLSPCGSAGLCRSGCCGWSWRFSCGPSGCGARVLKASALGKFLRSVIYRGGRSHSNRRVTAWPPATPSCRRPRPAGAERVRSGCGGRHRRRDRPGRGRDRRCPPLPARPRGGGSDGPRGAAEQPRTLRGARVWGRRGAALPAPPGSVCPRGNAGGEGLFSWLVWLFPSAFGKAGERCERRAERGARRAVLGGGTAGGSSAGRGAQRRCPGAGREQGEAAPGSPLAAGAVRAKPQLPSPALRAGMVALKFVSAYLLCTMWCNCQGTQAIGDLCPEPKGDPGGSEAGRYVRGNMGAQSLQNGRIQPQGKREWSWTLFALRTSSPDSLHMVCQRGKRLQEWISVILCFSLICFNFYNLLFYLRLEHTPSIIVGIFAGVITADFLSGLFHWGADTWGSVELPIVGKAFIRPFREHHIDPTAITRHDFIETNGDNCFMTLVPLANMAYKFVSFSPEALYETCPWECYVFALIIFITMTNQIHKWSHTYFGLPRWVIFLQDWHIILPRKHHRIHHVSPHETYFCITTGWLNYPLEKIGFWRCLENIIQGLTGEKPRADDMKWAQKIK</sequence>
<evidence type="ECO:0000259" key="8">
    <source>
        <dbReference type="Pfam" id="PF10520"/>
    </source>
</evidence>
<evidence type="ECO:0000256" key="7">
    <source>
        <dbReference type="SAM" id="Phobius"/>
    </source>
</evidence>
<keyword evidence="3 7" id="KW-0812">Transmembrane</keyword>
<dbReference type="InterPro" id="IPR019547">
    <property type="entry name" value="Lipid_desat"/>
</dbReference>
<dbReference type="AlphaFoldDB" id="A0A8C3CJ87"/>
<evidence type="ECO:0000256" key="3">
    <source>
        <dbReference type="ARBA" id="ARBA00022692"/>
    </source>
</evidence>
<evidence type="ECO:0000313" key="10">
    <source>
        <dbReference type="Proteomes" id="UP000694556"/>
    </source>
</evidence>
<dbReference type="Ensembl" id="ENSCMMT00000024153.1">
    <property type="protein sequence ID" value="ENSCMMP00000022055.1"/>
    <property type="gene ID" value="ENSCMMG00000013855.1"/>
</dbReference>
<comment type="subcellular location">
    <subcellularLocation>
        <location evidence="1">Membrane</location>
        <topology evidence="1">Multi-pass membrane protein</topology>
    </subcellularLocation>
</comment>
<organism evidence="9 10">
    <name type="scientific">Cairina moschata</name>
    <name type="common">Muscovy duck</name>
    <dbReference type="NCBI Taxonomy" id="8855"/>
    <lineage>
        <taxon>Eukaryota</taxon>
        <taxon>Metazoa</taxon>
        <taxon>Chordata</taxon>
        <taxon>Craniata</taxon>
        <taxon>Vertebrata</taxon>
        <taxon>Euteleostomi</taxon>
        <taxon>Archelosauria</taxon>
        <taxon>Archosauria</taxon>
        <taxon>Dinosauria</taxon>
        <taxon>Saurischia</taxon>
        <taxon>Theropoda</taxon>
        <taxon>Coelurosauria</taxon>
        <taxon>Aves</taxon>
        <taxon>Neognathae</taxon>
        <taxon>Galloanserae</taxon>
        <taxon>Anseriformes</taxon>
        <taxon>Anatidae</taxon>
        <taxon>Anatinae</taxon>
        <taxon>Cairina</taxon>
    </lineage>
</organism>
<comment type="similarity">
    <text evidence="2">Belongs to the fatty acid desaturase CarF family.</text>
</comment>
<evidence type="ECO:0000313" key="9">
    <source>
        <dbReference type="Ensembl" id="ENSCMMP00000022055.1"/>
    </source>
</evidence>
<dbReference type="GO" id="GO:0005789">
    <property type="term" value="C:endoplasmic reticulum membrane"/>
    <property type="evidence" value="ECO:0007669"/>
    <property type="project" value="TreeGrafter"/>
</dbReference>
<dbReference type="Proteomes" id="UP000694556">
    <property type="component" value="Chromosome 21"/>
</dbReference>
<proteinExistence type="inferred from homology"/>
<evidence type="ECO:0000256" key="2">
    <source>
        <dbReference type="ARBA" id="ARBA00007620"/>
    </source>
</evidence>
<feature type="transmembrane region" description="Helical" evidence="7">
    <location>
        <begin position="458"/>
        <end position="479"/>
    </location>
</feature>
<dbReference type="InterPro" id="IPR052601">
    <property type="entry name" value="Plasmalogen_desaturase"/>
</dbReference>
<feature type="transmembrane region" description="Helical" evidence="7">
    <location>
        <begin position="486"/>
        <end position="509"/>
    </location>
</feature>
<keyword evidence="10" id="KW-1185">Reference proteome</keyword>
<protein>
    <recommendedName>
        <fullName evidence="8">Lipid desaturase domain-containing protein</fullName>
    </recommendedName>
</protein>
<feature type="domain" description="Lipid desaturase" evidence="8">
    <location>
        <begin position="496"/>
        <end position="672"/>
    </location>
</feature>
<feature type="region of interest" description="Disordered" evidence="6">
    <location>
        <begin position="304"/>
        <end position="344"/>
    </location>
</feature>
<reference evidence="9" key="3">
    <citation type="submission" date="2025-09" db="UniProtKB">
        <authorList>
            <consortium name="Ensembl"/>
        </authorList>
    </citation>
    <scope>IDENTIFICATION</scope>
</reference>
<keyword evidence="4 7" id="KW-1133">Transmembrane helix</keyword>
<dbReference type="UniPathway" id="UPA00199"/>
<dbReference type="Pfam" id="PF10520">
    <property type="entry name" value="Lipid_desat"/>
    <property type="match status" value="1"/>
</dbReference>
<evidence type="ECO:0000256" key="1">
    <source>
        <dbReference type="ARBA" id="ARBA00004141"/>
    </source>
</evidence>
<name>A0A8C3CJ87_CAIMO</name>
<feature type="compositionally biased region" description="Gly residues" evidence="6">
    <location>
        <begin position="310"/>
        <end position="320"/>
    </location>
</feature>
<dbReference type="GO" id="GO:0008611">
    <property type="term" value="P:ether lipid biosynthetic process"/>
    <property type="evidence" value="ECO:0007669"/>
    <property type="project" value="TreeGrafter"/>
</dbReference>
<reference evidence="9" key="2">
    <citation type="submission" date="2025-08" db="UniProtKB">
        <authorList>
            <consortium name="Ensembl"/>
        </authorList>
    </citation>
    <scope>IDENTIFICATION</scope>
</reference>
<accession>A0A8C3CJ87</accession>
<reference evidence="9" key="1">
    <citation type="submission" date="2018-09" db="EMBL/GenBank/DDBJ databases">
        <title>Common duck and Muscovy duck high density SNP chip.</title>
        <authorList>
            <person name="Vignal A."/>
            <person name="Thebault N."/>
            <person name="Warren W.C."/>
        </authorList>
    </citation>
    <scope>NUCLEOTIDE SEQUENCE [LARGE SCALE GENOMIC DNA]</scope>
</reference>
<keyword evidence="5 7" id="KW-0472">Membrane</keyword>
<evidence type="ECO:0000256" key="6">
    <source>
        <dbReference type="SAM" id="MobiDB-lite"/>
    </source>
</evidence>
<dbReference type="GO" id="GO:0006631">
    <property type="term" value="P:fatty acid metabolic process"/>
    <property type="evidence" value="ECO:0007669"/>
    <property type="project" value="UniProtKB-UniPathway"/>
</dbReference>
<evidence type="ECO:0000256" key="5">
    <source>
        <dbReference type="ARBA" id="ARBA00023136"/>
    </source>
</evidence>